<reference evidence="2" key="1">
    <citation type="submission" date="2023-05" db="EMBL/GenBank/DDBJ databases">
        <title>Nepenthes gracilis genome sequencing.</title>
        <authorList>
            <person name="Fukushima K."/>
        </authorList>
    </citation>
    <scope>NUCLEOTIDE SEQUENCE</scope>
    <source>
        <strain evidence="2">SING2019-196</strain>
    </source>
</reference>
<gene>
    <name evidence="2" type="ORF">Nepgr_024638</name>
</gene>
<dbReference type="EMBL" id="BSYO01000025">
    <property type="protein sequence ID" value="GMH22795.1"/>
    <property type="molecule type" value="Genomic_DNA"/>
</dbReference>
<evidence type="ECO:0000259" key="1">
    <source>
        <dbReference type="Pfam" id="PF23209"/>
    </source>
</evidence>
<protein>
    <recommendedName>
        <fullName evidence="1">Increased DNA methylation 1 C-terminal domain-containing protein</fullName>
    </recommendedName>
</protein>
<dbReference type="PANTHER" id="PTHR46309">
    <property type="entry name" value="PHD FINGER PROTEIN 12"/>
    <property type="match status" value="1"/>
</dbReference>
<dbReference type="InterPro" id="IPR042163">
    <property type="entry name" value="PHF12"/>
</dbReference>
<dbReference type="InterPro" id="IPR056511">
    <property type="entry name" value="IDM1_C"/>
</dbReference>
<dbReference type="AlphaFoldDB" id="A0AAD3T4J3"/>
<dbReference type="Pfam" id="PF23209">
    <property type="entry name" value="IDM1_C"/>
    <property type="match status" value="1"/>
</dbReference>
<evidence type="ECO:0000313" key="2">
    <source>
        <dbReference type="EMBL" id="GMH22795.1"/>
    </source>
</evidence>
<proteinExistence type="predicted"/>
<dbReference type="PANTHER" id="PTHR46309:SF5">
    <property type="entry name" value="GNAT FAMILY ACETYLTRANSFERASE"/>
    <property type="match status" value="1"/>
</dbReference>
<dbReference type="GO" id="GO:0006357">
    <property type="term" value="P:regulation of transcription by RNA polymerase II"/>
    <property type="evidence" value="ECO:0007669"/>
    <property type="project" value="TreeGrafter"/>
</dbReference>
<keyword evidence="3" id="KW-1185">Reference proteome</keyword>
<dbReference type="GO" id="GO:0005634">
    <property type="term" value="C:nucleus"/>
    <property type="evidence" value="ECO:0007669"/>
    <property type="project" value="TreeGrafter"/>
</dbReference>
<name>A0AAD3T4J3_NEPGR</name>
<accession>A0AAD3T4J3</accession>
<dbReference type="Proteomes" id="UP001279734">
    <property type="component" value="Unassembled WGS sequence"/>
</dbReference>
<sequence length="101" mass="11602">MPFIVAFESRRPRGMFKALLNGIELALCDLEVECLIILSTPGRVAKWKKNFGFSRIKEEMVEELNKLNALMFPFATRLQKTVLGQVMRFANDLNLDPPEED</sequence>
<organism evidence="2 3">
    <name type="scientific">Nepenthes gracilis</name>
    <name type="common">Slender pitcher plant</name>
    <dbReference type="NCBI Taxonomy" id="150966"/>
    <lineage>
        <taxon>Eukaryota</taxon>
        <taxon>Viridiplantae</taxon>
        <taxon>Streptophyta</taxon>
        <taxon>Embryophyta</taxon>
        <taxon>Tracheophyta</taxon>
        <taxon>Spermatophyta</taxon>
        <taxon>Magnoliopsida</taxon>
        <taxon>eudicotyledons</taxon>
        <taxon>Gunneridae</taxon>
        <taxon>Pentapetalae</taxon>
        <taxon>Caryophyllales</taxon>
        <taxon>Nepenthaceae</taxon>
        <taxon>Nepenthes</taxon>
    </lineage>
</organism>
<comment type="caution">
    <text evidence="2">The sequence shown here is derived from an EMBL/GenBank/DDBJ whole genome shotgun (WGS) entry which is preliminary data.</text>
</comment>
<evidence type="ECO:0000313" key="3">
    <source>
        <dbReference type="Proteomes" id="UP001279734"/>
    </source>
</evidence>
<dbReference type="GO" id="GO:0003714">
    <property type="term" value="F:transcription corepressor activity"/>
    <property type="evidence" value="ECO:0007669"/>
    <property type="project" value="InterPro"/>
</dbReference>
<feature type="domain" description="Increased DNA methylation 1 C-terminal" evidence="1">
    <location>
        <begin position="1"/>
        <end position="80"/>
    </location>
</feature>